<comment type="caution">
    <text evidence="5">The sequence shown here is derived from an EMBL/GenBank/DDBJ whole genome shotgun (WGS) entry which is preliminary data.</text>
</comment>
<dbReference type="InterPro" id="IPR018060">
    <property type="entry name" value="HTH_AraC"/>
</dbReference>
<reference evidence="5 6" key="1">
    <citation type="submission" date="2020-04" db="EMBL/GenBank/DDBJ databases">
        <title>Nesterenkonia sp. nov., isolated from marine sediment.</title>
        <authorList>
            <person name="Zhang G."/>
        </authorList>
    </citation>
    <scope>NUCLEOTIDE SEQUENCE [LARGE SCALE GENOMIC DNA]</scope>
    <source>
        <strain evidence="5 6">MY13</strain>
    </source>
</reference>
<dbReference type="PROSITE" id="PS01124">
    <property type="entry name" value="HTH_ARAC_FAMILY_2"/>
    <property type="match status" value="1"/>
</dbReference>
<sequence length="323" mass="36011">MTQSMLERPAAQAPVNRAVATTLEEWRAAAGNRLVPVNVSAEGSFSGTITWRSIEGASLSEIIAEPHRVHRAPELIDSTERPYIKLSLQMQGTGYLTQGERHAELRAGDLAIYETSRPYSLEFPAPLRCMVMAFPLESLNVPLSLIRRITAVRLPGDEGIGQMISPFMQHVAEHLDELSGVTGARLLRSTLDLLAAFVYAQLPEDSSGEGHSRREELRAYKLYIDEHLYDPELSASTVAKAHYVSVRYLQYLFSEEDITVSGYIRSRRLEKCRLDLSDPAQASLSVLQIAQRWGFTDASHFSKVFRAHTGASPRTYRAAHLAE</sequence>
<evidence type="ECO:0000256" key="2">
    <source>
        <dbReference type="ARBA" id="ARBA00023125"/>
    </source>
</evidence>
<keyword evidence="2" id="KW-0238">DNA-binding</keyword>
<feature type="domain" description="HTH araC/xylS-type" evidence="4">
    <location>
        <begin position="218"/>
        <end position="319"/>
    </location>
</feature>
<dbReference type="PANTHER" id="PTHR46796">
    <property type="entry name" value="HTH-TYPE TRANSCRIPTIONAL ACTIVATOR RHAS-RELATED"/>
    <property type="match status" value="1"/>
</dbReference>
<name>A0A7X8YED6_9MICC</name>
<dbReference type="EMBL" id="JABAHY010000013">
    <property type="protein sequence ID" value="NLS10703.1"/>
    <property type="molecule type" value="Genomic_DNA"/>
</dbReference>
<organism evidence="5 6">
    <name type="scientific">Nesterenkonia sedimenti</name>
    <dbReference type="NCBI Taxonomy" id="1463632"/>
    <lineage>
        <taxon>Bacteria</taxon>
        <taxon>Bacillati</taxon>
        <taxon>Actinomycetota</taxon>
        <taxon>Actinomycetes</taxon>
        <taxon>Micrococcales</taxon>
        <taxon>Micrococcaceae</taxon>
        <taxon>Nesterenkonia</taxon>
    </lineage>
</organism>
<dbReference type="PRINTS" id="PR00032">
    <property type="entry name" value="HTHARAC"/>
</dbReference>
<proteinExistence type="predicted"/>
<gene>
    <name evidence="5" type="ORF">HGQ17_12015</name>
</gene>
<dbReference type="Gene3D" id="1.10.10.60">
    <property type="entry name" value="Homeodomain-like"/>
    <property type="match status" value="1"/>
</dbReference>
<dbReference type="Proteomes" id="UP000523139">
    <property type="component" value="Unassembled WGS sequence"/>
</dbReference>
<evidence type="ECO:0000256" key="3">
    <source>
        <dbReference type="ARBA" id="ARBA00023163"/>
    </source>
</evidence>
<accession>A0A7X8YED6</accession>
<evidence type="ECO:0000313" key="5">
    <source>
        <dbReference type="EMBL" id="NLS10703.1"/>
    </source>
</evidence>
<evidence type="ECO:0000313" key="6">
    <source>
        <dbReference type="Proteomes" id="UP000523139"/>
    </source>
</evidence>
<dbReference type="InterPro" id="IPR009057">
    <property type="entry name" value="Homeodomain-like_sf"/>
</dbReference>
<evidence type="ECO:0000259" key="4">
    <source>
        <dbReference type="PROSITE" id="PS01124"/>
    </source>
</evidence>
<dbReference type="InterPro" id="IPR050204">
    <property type="entry name" value="AraC_XylS_family_regulators"/>
</dbReference>
<dbReference type="GO" id="GO:0043565">
    <property type="term" value="F:sequence-specific DNA binding"/>
    <property type="evidence" value="ECO:0007669"/>
    <property type="project" value="InterPro"/>
</dbReference>
<dbReference type="PANTHER" id="PTHR46796:SF6">
    <property type="entry name" value="ARAC SUBFAMILY"/>
    <property type="match status" value="1"/>
</dbReference>
<evidence type="ECO:0000256" key="1">
    <source>
        <dbReference type="ARBA" id="ARBA00023015"/>
    </source>
</evidence>
<keyword evidence="3" id="KW-0804">Transcription</keyword>
<dbReference type="Pfam" id="PF14525">
    <property type="entry name" value="AraC_binding_2"/>
    <property type="match status" value="1"/>
</dbReference>
<dbReference type="RefSeq" id="WP_168888186.1">
    <property type="nucleotide sequence ID" value="NZ_JABAHY010000013.1"/>
</dbReference>
<keyword evidence="6" id="KW-1185">Reference proteome</keyword>
<dbReference type="Pfam" id="PF12833">
    <property type="entry name" value="HTH_18"/>
    <property type="match status" value="1"/>
</dbReference>
<dbReference type="SMART" id="SM00342">
    <property type="entry name" value="HTH_ARAC"/>
    <property type="match status" value="1"/>
</dbReference>
<dbReference type="SUPFAM" id="SSF46689">
    <property type="entry name" value="Homeodomain-like"/>
    <property type="match status" value="1"/>
</dbReference>
<protein>
    <submittedName>
        <fullName evidence="5">Helix-turn-helix domain-containing protein</fullName>
    </submittedName>
</protein>
<keyword evidence="1" id="KW-0805">Transcription regulation</keyword>
<dbReference type="AlphaFoldDB" id="A0A7X8YED6"/>
<dbReference type="InterPro" id="IPR035418">
    <property type="entry name" value="AraC-bd_2"/>
</dbReference>
<dbReference type="InterPro" id="IPR020449">
    <property type="entry name" value="Tscrpt_reg_AraC-type_HTH"/>
</dbReference>
<dbReference type="GO" id="GO:0003700">
    <property type="term" value="F:DNA-binding transcription factor activity"/>
    <property type="evidence" value="ECO:0007669"/>
    <property type="project" value="InterPro"/>
</dbReference>